<evidence type="ECO:0008006" key="12">
    <source>
        <dbReference type="Google" id="ProtNLM"/>
    </source>
</evidence>
<reference evidence="11" key="1">
    <citation type="submission" date="2021-01" db="EMBL/GenBank/DDBJ databases">
        <authorList>
            <person name="Corre E."/>
            <person name="Pelletier E."/>
            <person name="Niang G."/>
            <person name="Scheremetjew M."/>
            <person name="Finn R."/>
            <person name="Kale V."/>
            <person name="Holt S."/>
            <person name="Cochrane G."/>
            <person name="Meng A."/>
            <person name="Brown T."/>
            <person name="Cohen L."/>
        </authorList>
    </citation>
    <scope>NUCLEOTIDE SEQUENCE</scope>
    <source>
        <strain evidence="11">CCMP2084</strain>
    </source>
</reference>
<comment type="subcellular location">
    <subcellularLocation>
        <location evidence="1">Endomembrane system</location>
        <topology evidence="1">Multi-pass membrane protein</topology>
    </subcellularLocation>
</comment>
<dbReference type="PANTHER" id="PTHR43847">
    <property type="entry name" value="BLL3993 PROTEIN"/>
    <property type="match status" value="1"/>
</dbReference>
<name>A0A7S2XU15_9STRA</name>
<evidence type="ECO:0000256" key="1">
    <source>
        <dbReference type="ARBA" id="ARBA00004127"/>
    </source>
</evidence>
<evidence type="ECO:0000256" key="10">
    <source>
        <dbReference type="SAM" id="SignalP"/>
    </source>
</evidence>
<evidence type="ECO:0000256" key="9">
    <source>
        <dbReference type="SAM" id="Phobius"/>
    </source>
</evidence>
<evidence type="ECO:0000256" key="3">
    <source>
        <dbReference type="ARBA" id="ARBA00022692"/>
    </source>
</evidence>
<keyword evidence="10" id="KW-0732">Signal</keyword>
<dbReference type="GO" id="GO:0006656">
    <property type="term" value="P:phosphatidylcholine biosynthetic process"/>
    <property type="evidence" value="ECO:0007669"/>
    <property type="project" value="UniProtKB-UniPathway"/>
</dbReference>
<dbReference type="PANTHER" id="PTHR43847:SF1">
    <property type="entry name" value="BLL3993 PROTEIN"/>
    <property type="match status" value="1"/>
</dbReference>
<sequence>MKHFGISALLLGAALPSVASFGALGTSGLTRPALLTGKSTRASSKLSKVYLSTPSEGDDESTSKATDVVEEKSSILPNVDLSNLNIDLSSVNLDFSNILENTDAIQANIFDGELGQRGEQYVIAQVLLVLFVLIGGVPILGDPLASLLGPSLLLTGLGVAVVGVNEMGGSLSPWPVPPSNESNKQLIKSGLFSKVRHPIYSGLLLFSAGLSISTDSANRLLLTAILLYVLDVKSDYEEKKLMEVFPDYAEYQKEVPGKFFPSEITSKLPWIDSD</sequence>
<feature type="signal peptide" evidence="10">
    <location>
        <begin position="1"/>
        <end position="20"/>
    </location>
</feature>
<protein>
    <recommendedName>
        <fullName evidence="12">Protein-S-isoprenylcysteine O-methyltransferase</fullName>
    </recommendedName>
</protein>
<dbReference type="UniPathway" id="UPA00753"/>
<dbReference type="InterPro" id="IPR007318">
    <property type="entry name" value="Phopholipid_MeTrfase"/>
</dbReference>
<dbReference type="Pfam" id="PF04191">
    <property type="entry name" value="PEMT"/>
    <property type="match status" value="1"/>
</dbReference>
<evidence type="ECO:0000256" key="5">
    <source>
        <dbReference type="ARBA" id="ARBA00023098"/>
    </source>
</evidence>
<dbReference type="AlphaFoldDB" id="A0A7S2XU15"/>
<organism evidence="11">
    <name type="scientific">Attheya septentrionalis</name>
    <dbReference type="NCBI Taxonomy" id="420275"/>
    <lineage>
        <taxon>Eukaryota</taxon>
        <taxon>Sar</taxon>
        <taxon>Stramenopiles</taxon>
        <taxon>Ochrophyta</taxon>
        <taxon>Bacillariophyta</taxon>
        <taxon>Coscinodiscophyceae</taxon>
        <taxon>Chaetocerotophycidae</taxon>
        <taxon>Chaetocerotales</taxon>
        <taxon>Attheyaceae</taxon>
        <taxon>Attheya</taxon>
    </lineage>
</organism>
<evidence type="ECO:0000256" key="2">
    <source>
        <dbReference type="ARBA" id="ARBA00022516"/>
    </source>
</evidence>
<evidence type="ECO:0000256" key="6">
    <source>
        <dbReference type="ARBA" id="ARBA00023136"/>
    </source>
</evidence>
<keyword evidence="7" id="KW-0594">Phospholipid biosynthesis</keyword>
<accession>A0A7S2XU15</accession>
<keyword evidence="6 9" id="KW-0472">Membrane</keyword>
<feature type="transmembrane region" description="Helical" evidence="9">
    <location>
        <begin position="121"/>
        <end position="140"/>
    </location>
</feature>
<evidence type="ECO:0000256" key="4">
    <source>
        <dbReference type="ARBA" id="ARBA00022989"/>
    </source>
</evidence>
<dbReference type="GO" id="GO:0012505">
    <property type="term" value="C:endomembrane system"/>
    <property type="evidence" value="ECO:0007669"/>
    <property type="project" value="UniProtKB-SubCell"/>
</dbReference>
<dbReference type="EMBL" id="HBHQ01028582">
    <property type="protein sequence ID" value="CAD9827551.1"/>
    <property type="molecule type" value="Transcribed_RNA"/>
</dbReference>
<gene>
    <name evidence="11" type="ORF">ASEP1449_LOCUS19385</name>
</gene>
<keyword evidence="2" id="KW-0444">Lipid biosynthesis</keyword>
<evidence type="ECO:0000256" key="8">
    <source>
        <dbReference type="ARBA" id="ARBA00023264"/>
    </source>
</evidence>
<proteinExistence type="predicted"/>
<keyword evidence="3 9" id="KW-0812">Transmembrane</keyword>
<keyword evidence="4 9" id="KW-1133">Transmembrane helix</keyword>
<dbReference type="InterPro" id="IPR052527">
    <property type="entry name" value="Metal_cation-efflux_comp"/>
</dbReference>
<evidence type="ECO:0000313" key="11">
    <source>
        <dbReference type="EMBL" id="CAD9827551.1"/>
    </source>
</evidence>
<evidence type="ECO:0000256" key="7">
    <source>
        <dbReference type="ARBA" id="ARBA00023209"/>
    </source>
</evidence>
<dbReference type="Gene3D" id="1.20.120.1630">
    <property type="match status" value="1"/>
</dbReference>
<keyword evidence="5" id="KW-0443">Lipid metabolism</keyword>
<keyword evidence="8" id="KW-1208">Phospholipid metabolism</keyword>
<feature type="chain" id="PRO_5030850402" description="Protein-S-isoprenylcysteine O-methyltransferase" evidence="10">
    <location>
        <begin position="21"/>
        <end position="274"/>
    </location>
</feature>